<feature type="compositionally biased region" description="Polar residues" evidence="1">
    <location>
        <begin position="522"/>
        <end position="543"/>
    </location>
</feature>
<evidence type="ECO:0000256" key="1">
    <source>
        <dbReference type="SAM" id="MobiDB-lite"/>
    </source>
</evidence>
<feature type="compositionally biased region" description="Low complexity" evidence="1">
    <location>
        <begin position="409"/>
        <end position="425"/>
    </location>
</feature>
<dbReference type="OrthoDB" id="4153178at2759"/>
<dbReference type="RefSeq" id="XP_033657972.1">
    <property type="nucleotide sequence ID" value="XM_033793046.1"/>
</dbReference>
<gene>
    <name evidence="3" type="ORF">EI97DRAFT_123084</name>
</gene>
<keyword evidence="2" id="KW-1133">Transmembrane helix</keyword>
<feature type="compositionally biased region" description="Polar residues" evidence="1">
    <location>
        <begin position="1"/>
        <end position="15"/>
    </location>
</feature>
<keyword evidence="2" id="KW-0812">Transmembrane</keyword>
<name>A0A6A6JW43_WESOR</name>
<feature type="compositionally biased region" description="Basic and acidic residues" evidence="1">
    <location>
        <begin position="369"/>
        <end position="389"/>
    </location>
</feature>
<evidence type="ECO:0000256" key="2">
    <source>
        <dbReference type="SAM" id="Phobius"/>
    </source>
</evidence>
<accession>A0A6A6JW43</accession>
<feature type="transmembrane region" description="Helical" evidence="2">
    <location>
        <begin position="630"/>
        <end position="649"/>
    </location>
</feature>
<dbReference type="AlphaFoldDB" id="A0A6A6JW43"/>
<feature type="compositionally biased region" description="Polar residues" evidence="1">
    <location>
        <begin position="560"/>
        <end position="569"/>
    </location>
</feature>
<keyword evidence="2" id="KW-0472">Membrane</keyword>
<protein>
    <recommendedName>
        <fullName evidence="5">Serine-rich protein</fullName>
    </recommendedName>
</protein>
<proteinExistence type="predicted"/>
<keyword evidence="4" id="KW-1185">Reference proteome</keyword>
<feature type="region of interest" description="Disordered" evidence="1">
    <location>
        <begin position="1"/>
        <end position="96"/>
    </location>
</feature>
<feature type="compositionally biased region" description="Polar residues" evidence="1">
    <location>
        <begin position="347"/>
        <end position="367"/>
    </location>
</feature>
<dbReference type="Proteomes" id="UP000800097">
    <property type="component" value="Unassembled WGS sequence"/>
</dbReference>
<feature type="region of interest" description="Disordered" evidence="1">
    <location>
        <begin position="116"/>
        <end position="310"/>
    </location>
</feature>
<feature type="compositionally biased region" description="Polar residues" evidence="1">
    <location>
        <begin position="256"/>
        <end position="271"/>
    </location>
</feature>
<sequence length="716" mass="78730">MSSGAEQRTTASKPRTVSPFENAPILPPPSSRTTSPRRRPLHERSNSRSNQIPAPTIRVVEDAEEPSSDIYSKSPFPSRPSQILPPRKRPGYAFEGRGARVSDSTFVAHAVAKIEANNALVPKPLQPKKGPRQSTSTNNSDTDTVVGVPFSPSFSPSSSRFSQVSTAPSSVFPEETGLEILQEEASPPRQSTIRAVPPSTSSSDEPSDGHALTPRASAISFASTASSDSLPHPEDHREPDSFDKASPASQDREDTPSSGSDTSKQASSSPNVEVHRPVPRASSESIQFSDSSYTSERPRSSSQPAPSIHAARHVILDNGVRLSYPVVRPPSVSGLWAESRPLPKNPSRMNPRTSVINQWSSQLSTIPSESERASRSIERQSQSIDERSHSTGGFAQDGRSNVPRRRQTISSISSSDNDNGSSHNSNKTESSAVVPLPLFSPITKQPSEERTSDELQDTIAPLQSPPLRTKRSFLKRRDSDSRSSSSRPSSAQSDFSTFIANNIPAWARVYYQRGENIPASYTESTDSLRLPTSNSGRTNTPSETHFPMNIYRPRNRPHQRISQPDSISISEAPEEQQRYAVGPPRRPMSEIFTPRLQKDRRSTARLSAWKAPSLDESLGTLFFSRQNRQILLFCLGFLFPFAWMIAAFLPLPPDPLSTVEATPSQLELERQLTKLVEDRSYQKAMWWRNLNRIMAAVGTLLIGVIIALAILASRMS</sequence>
<feature type="region of interest" description="Disordered" evidence="1">
    <location>
        <begin position="522"/>
        <end position="589"/>
    </location>
</feature>
<feature type="compositionally biased region" description="Low complexity" evidence="1">
    <location>
        <begin position="216"/>
        <end position="229"/>
    </location>
</feature>
<feature type="compositionally biased region" description="Low complexity" evidence="1">
    <location>
        <begin position="482"/>
        <end position="493"/>
    </location>
</feature>
<reference evidence="3" key="1">
    <citation type="journal article" date="2020" name="Stud. Mycol.">
        <title>101 Dothideomycetes genomes: a test case for predicting lifestyles and emergence of pathogens.</title>
        <authorList>
            <person name="Haridas S."/>
            <person name="Albert R."/>
            <person name="Binder M."/>
            <person name="Bloem J."/>
            <person name="Labutti K."/>
            <person name="Salamov A."/>
            <person name="Andreopoulos B."/>
            <person name="Baker S."/>
            <person name="Barry K."/>
            <person name="Bills G."/>
            <person name="Bluhm B."/>
            <person name="Cannon C."/>
            <person name="Castanera R."/>
            <person name="Culley D."/>
            <person name="Daum C."/>
            <person name="Ezra D."/>
            <person name="Gonzalez J."/>
            <person name="Henrissat B."/>
            <person name="Kuo A."/>
            <person name="Liang C."/>
            <person name="Lipzen A."/>
            <person name="Lutzoni F."/>
            <person name="Magnuson J."/>
            <person name="Mondo S."/>
            <person name="Nolan M."/>
            <person name="Ohm R."/>
            <person name="Pangilinan J."/>
            <person name="Park H.-J."/>
            <person name="Ramirez L."/>
            <person name="Alfaro M."/>
            <person name="Sun H."/>
            <person name="Tritt A."/>
            <person name="Yoshinaga Y."/>
            <person name="Zwiers L.-H."/>
            <person name="Turgeon B."/>
            <person name="Goodwin S."/>
            <person name="Spatafora J."/>
            <person name="Crous P."/>
            <person name="Grigoriev I."/>
        </authorList>
    </citation>
    <scope>NUCLEOTIDE SEQUENCE</scope>
    <source>
        <strain evidence="3">CBS 379.55</strain>
    </source>
</reference>
<evidence type="ECO:0000313" key="3">
    <source>
        <dbReference type="EMBL" id="KAF2280434.1"/>
    </source>
</evidence>
<feature type="region of interest" description="Disordered" evidence="1">
    <location>
        <begin position="324"/>
        <end position="493"/>
    </location>
</feature>
<dbReference type="EMBL" id="ML986485">
    <property type="protein sequence ID" value="KAF2280434.1"/>
    <property type="molecule type" value="Genomic_DNA"/>
</dbReference>
<evidence type="ECO:0000313" key="4">
    <source>
        <dbReference type="Proteomes" id="UP000800097"/>
    </source>
</evidence>
<dbReference type="GeneID" id="54546221"/>
<feature type="transmembrane region" description="Helical" evidence="2">
    <location>
        <begin position="693"/>
        <end position="712"/>
    </location>
</feature>
<organism evidence="3 4">
    <name type="scientific">Westerdykella ornata</name>
    <dbReference type="NCBI Taxonomy" id="318751"/>
    <lineage>
        <taxon>Eukaryota</taxon>
        <taxon>Fungi</taxon>
        <taxon>Dikarya</taxon>
        <taxon>Ascomycota</taxon>
        <taxon>Pezizomycotina</taxon>
        <taxon>Dothideomycetes</taxon>
        <taxon>Pleosporomycetidae</taxon>
        <taxon>Pleosporales</taxon>
        <taxon>Sporormiaceae</taxon>
        <taxon>Westerdykella</taxon>
    </lineage>
</organism>
<evidence type="ECO:0008006" key="5">
    <source>
        <dbReference type="Google" id="ProtNLM"/>
    </source>
</evidence>
<feature type="compositionally biased region" description="Low complexity" evidence="1">
    <location>
        <begin position="134"/>
        <end position="162"/>
    </location>
</feature>
<feature type="compositionally biased region" description="Basic and acidic residues" evidence="1">
    <location>
        <begin position="231"/>
        <end position="243"/>
    </location>
</feature>